<dbReference type="Proteomes" id="UP000029052">
    <property type="component" value="Unassembled WGS sequence"/>
</dbReference>
<sequence length="47" mass="5075">MPCVTKGGVVDLGSPLRPYPHSGYLRVSARSECYVPATAIREEQDAP</sequence>
<organism evidence="1 2">
    <name type="scientific">Bifidobacterium magnum</name>
    <dbReference type="NCBI Taxonomy" id="1692"/>
    <lineage>
        <taxon>Bacteria</taxon>
        <taxon>Bacillati</taxon>
        <taxon>Actinomycetota</taxon>
        <taxon>Actinomycetes</taxon>
        <taxon>Bifidobacteriales</taxon>
        <taxon>Bifidobacteriaceae</taxon>
        <taxon>Bifidobacterium</taxon>
    </lineage>
</organism>
<name>A0A087B9V8_9BIFI</name>
<keyword evidence="2" id="KW-1185">Reference proteome</keyword>
<dbReference type="EMBL" id="JGZB01000007">
    <property type="protein sequence ID" value="KFI67808.1"/>
    <property type="molecule type" value="Genomic_DNA"/>
</dbReference>
<dbReference type="AlphaFoldDB" id="A0A087B9V8"/>
<gene>
    <name evidence="1" type="ORF">BMAGN_1512</name>
</gene>
<evidence type="ECO:0000313" key="1">
    <source>
        <dbReference type="EMBL" id="KFI67808.1"/>
    </source>
</evidence>
<accession>A0A087B9V8</accession>
<proteinExistence type="predicted"/>
<reference evidence="1 2" key="1">
    <citation type="submission" date="2014-03" db="EMBL/GenBank/DDBJ databases">
        <title>Genomics of Bifidobacteria.</title>
        <authorList>
            <person name="Ventura M."/>
            <person name="Milani C."/>
            <person name="Lugli G.A."/>
        </authorList>
    </citation>
    <scope>NUCLEOTIDE SEQUENCE [LARGE SCALE GENOMIC DNA]</scope>
    <source>
        <strain evidence="1 2">LMG 11591</strain>
    </source>
</reference>
<evidence type="ECO:0000313" key="2">
    <source>
        <dbReference type="Proteomes" id="UP000029052"/>
    </source>
</evidence>
<protein>
    <submittedName>
        <fullName evidence="1">Uncharacterized protein</fullName>
    </submittedName>
</protein>
<comment type="caution">
    <text evidence="1">The sequence shown here is derived from an EMBL/GenBank/DDBJ whole genome shotgun (WGS) entry which is preliminary data.</text>
</comment>